<comment type="caution">
    <text evidence="8">The sequence shown here is derived from an EMBL/GenBank/DDBJ whole genome shotgun (WGS) entry which is preliminary data.</text>
</comment>
<dbReference type="Pfam" id="PF04183">
    <property type="entry name" value="IucA_IucC"/>
    <property type="match status" value="1"/>
</dbReference>
<evidence type="ECO:0000256" key="6">
    <source>
        <dbReference type="SAM" id="MobiDB-lite"/>
    </source>
</evidence>
<dbReference type="Gene3D" id="3.40.630.30">
    <property type="match status" value="1"/>
</dbReference>
<dbReference type="InterPro" id="IPR022770">
    <property type="entry name" value="IucA/IucC-like_C"/>
</dbReference>
<evidence type="ECO:0000256" key="1">
    <source>
        <dbReference type="ARBA" id="ARBA00003818"/>
    </source>
</evidence>
<comment type="function">
    <text evidence="1">Acyltransferase required for the direct transfer of medium- to long-chain fatty acyl moieties from a carrier protein (MbtL) on to the epsilon-amino group of lysine residue in the mycobactin core.</text>
</comment>
<dbReference type="RefSeq" id="WP_344882566.1">
    <property type="nucleotide sequence ID" value="NZ_BAABCJ010000002.1"/>
</dbReference>
<dbReference type="Pfam" id="PF13523">
    <property type="entry name" value="Acetyltransf_8"/>
    <property type="match status" value="1"/>
</dbReference>
<evidence type="ECO:0000256" key="3">
    <source>
        <dbReference type="ARBA" id="ARBA00007832"/>
    </source>
</evidence>
<feature type="compositionally biased region" description="Low complexity" evidence="6">
    <location>
        <begin position="19"/>
        <end position="41"/>
    </location>
</feature>
<dbReference type="InterPro" id="IPR019432">
    <property type="entry name" value="Acyltransferase_MbtK/IucB-like"/>
</dbReference>
<dbReference type="SUPFAM" id="SSF55729">
    <property type="entry name" value="Acyl-CoA N-acyltransferases (Nat)"/>
    <property type="match status" value="1"/>
</dbReference>
<feature type="domain" description="Acyltransferase MbtK/IucB-like conserved" evidence="7">
    <location>
        <begin position="67"/>
        <end position="114"/>
    </location>
</feature>
<dbReference type="Gene3D" id="1.10.510.40">
    <property type="match status" value="1"/>
</dbReference>
<dbReference type="PANTHER" id="PTHR34384">
    <property type="entry name" value="L-2,3-DIAMINOPROPANOATE--CITRATE LIGASE"/>
    <property type="match status" value="1"/>
</dbReference>
<dbReference type="InterPro" id="IPR007310">
    <property type="entry name" value="Aerobactin_biosyn_IucA/IucC_N"/>
</dbReference>
<dbReference type="PANTHER" id="PTHR34384:SF6">
    <property type="entry name" value="STAPHYLOFERRIN B SYNTHASE"/>
    <property type="match status" value="1"/>
</dbReference>
<evidence type="ECO:0000256" key="2">
    <source>
        <dbReference type="ARBA" id="ARBA00005102"/>
    </source>
</evidence>
<organism evidence="8 9">
    <name type="scientific">Zhihengliuella alba</name>
    <dbReference type="NCBI Taxonomy" id="547018"/>
    <lineage>
        <taxon>Bacteria</taxon>
        <taxon>Bacillati</taxon>
        <taxon>Actinomycetota</taxon>
        <taxon>Actinomycetes</taxon>
        <taxon>Micrococcales</taxon>
        <taxon>Micrococcaceae</taxon>
        <taxon>Zhihengliuella</taxon>
    </lineage>
</organism>
<feature type="region of interest" description="Disordered" evidence="6">
    <location>
        <begin position="1"/>
        <end position="41"/>
    </location>
</feature>
<dbReference type="Pfam" id="PF06276">
    <property type="entry name" value="FhuF"/>
    <property type="match status" value="1"/>
</dbReference>
<accession>A0ABP7DAS2</accession>
<dbReference type="Proteomes" id="UP001501536">
    <property type="component" value="Unassembled WGS sequence"/>
</dbReference>
<proteinExistence type="inferred from homology"/>
<gene>
    <name evidence="8" type="ORF">GCM10022377_15840</name>
</gene>
<comment type="similarity">
    <text evidence="3">Belongs to the IucA/IucC family.</text>
</comment>
<evidence type="ECO:0000313" key="9">
    <source>
        <dbReference type="Proteomes" id="UP001501536"/>
    </source>
</evidence>
<dbReference type="Gene3D" id="6.10.250.3370">
    <property type="match status" value="1"/>
</dbReference>
<name>A0ABP7DAS2_9MICC</name>
<feature type="compositionally biased region" description="Polar residues" evidence="6">
    <location>
        <begin position="1"/>
        <end position="16"/>
    </location>
</feature>
<evidence type="ECO:0000259" key="7">
    <source>
        <dbReference type="SMART" id="SM01006"/>
    </source>
</evidence>
<dbReference type="SMART" id="SM01006">
    <property type="entry name" value="AlcB"/>
    <property type="match status" value="1"/>
</dbReference>
<evidence type="ECO:0000256" key="4">
    <source>
        <dbReference type="ARBA" id="ARBA00020586"/>
    </source>
</evidence>
<dbReference type="Gene3D" id="3.30.310.280">
    <property type="match status" value="1"/>
</dbReference>
<evidence type="ECO:0000313" key="8">
    <source>
        <dbReference type="EMBL" id="GAA3703042.1"/>
    </source>
</evidence>
<dbReference type="EMBL" id="BAABCJ010000002">
    <property type="protein sequence ID" value="GAA3703042.1"/>
    <property type="molecule type" value="Genomic_DNA"/>
</dbReference>
<sequence length="854" mass="92578">MTTEALATTATPSTEAADTPSTGTPSAGAAPGESSPAGTTLTDVAPAASSAHAGAAAAAADRAFAFRPVDAEADAETLHRWIATEHARFWGMPDATVEEIGAEYARLAASPHHRALVAETEAGPAFLAEVYDPRHSQLAGQYVWRPGDTGLHLLLPEPDGAAVPGFSQAAMEAAVEHVFADPAAARIVVEPDARNTAVHALNSRVGFRPAGRVDLPEHDGEPAKRALLSFLERKDFARATGRPSTIAAHLDPARWQAAHRHVLAKALGEFAHERLLEPERVAPAARETGTERAVYRVRAASDGVVHEYRFAATRHLLNHWRVDPDSLEHLEDGEPAGVDAQEFVVSFRGPLGLSAAQLPVYIEELGSTLASHCYKQLHSDATAVELAAGTGDPIADFQRLEAAMTEGHPCFVANNGRLGLGAQDYLEYAPETGAAAALEWVGLHASRAKYSAVAGLDHRTLLRDELGAATLARFDAAVAAAVAGTGLDPEEFLYLPVHPWQWEHRLAVTFAPDVATRHLVHLGASEDLYQPQQSIRTFFNRSRPERHYVKTALSVVNMGFLRGLSAKYMESTPAINEWLEELVGSDAELHERRVELLREVAAVGYTNPLYAAATDESSAHRKMLAALWRESPVERLGDGERPATMASLLHVDGRGRSLAAALIRRSGLDAASWLECYLDAYLVPLVHCLAKYNLVFMPHGENIILVLRDGVPDRMLMKDLAEEVAVVDAGGEARVELPEQVARIRAEVPADQHVLSIFTDVFDCFFRFLAPLLAEEGLIRESEFWGVVGERLRAYRERNPDLAGRFDELGLFADEFALSCLNRLQLRNNRQMLDLGDQAGGLIYAGTLENPIAG</sequence>
<reference evidence="9" key="1">
    <citation type="journal article" date="2019" name="Int. J. Syst. Evol. Microbiol.">
        <title>The Global Catalogue of Microorganisms (GCM) 10K type strain sequencing project: providing services to taxonomists for standard genome sequencing and annotation.</title>
        <authorList>
            <consortium name="The Broad Institute Genomics Platform"/>
            <consortium name="The Broad Institute Genome Sequencing Center for Infectious Disease"/>
            <person name="Wu L."/>
            <person name="Ma J."/>
        </authorList>
    </citation>
    <scope>NUCLEOTIDE SEQUENCE [LARGE SCALE GENOMIC DNA]</scope>
    <source>
        <strain evidence="9">JCM 16961</strain>
    </source>
</reference>
<dbReference type="InterPro" id="IPR016181">
    <property type="entry name" value="Acyl_CoA_acyltransferase"/>
</dbReference>
<evidence type="ECO:0000256" key="5">
    <source>
        <dbReference type="ARBA" id="ARBA00031122"/>
    </source>
</evidence>
<dbReference type="InterPro" id="IPR037455">
    <property type="entry name" value="LucA/IucC-like"/>
</dbReference>
<keyword evidence="9" id="KW-1185">Reference proteome</keyword>
<comment type="pathway">
    <text evidence="2">Siderophore biosynthesis; mycobactin biosynthesis.</text>
</comment>
<protein>
    <recommendedName>
        <fullName evidence="4">Lysine N-acyltransferase MbtK</fullName>
    </recommendedName>
    <alternativeName>
        <fullName evidence="5">Mycobactin synthase protein K</fullName>
    </alternativeName>
</protein>